<accession>A0A0F9CCG8</accession>
<protein>
    <submittedName>
        <fullName evidence="1">Uncharacterized protein</fullName>
    </submittedName>
</protein>
<sequence>MLAKNFKKSLLAVNIGLVMSAGFTGAVFAADEVKVQEDVEVIEVRGIRASAKADINNKRFANAVVD</sequence>
<dbReference type="EMBL" id="LAZR01047360">
    <property type="protein sequence ID" value="KKK94406.1"/>
    <property type="molecule type" value="Genomic_DNA"/>
</dbReference>
<gene>
    <name evidence="1" type="ORF">LCGC14_2683200</name>
</gene>
<dbReference type="AlphaFoldDB" id="A0A0F9CCG8"/>
<proteinExistence type="predicted"/>
<evidence type="ECO:0000313" key="1">
    <source>
        <dbReference type="EMBL" id="KKK94406.1"/>
    </source>
</evidence>
<reference evidence="1" key="1">
    <citation type="journal article" date="2015" name="Nature">
        <title>Complex archaea that bridge the gap between prokaryotes and eukaryotes.</title>
        <authorList>
            <person name="Spang A."/>
            <person name="Saw J.H."/>
            <person name="Jorgensen S.L."/>
            <person name="Zaremba-Niedzwiedzka K."/>
            <person name="Martijn J."/>
            <person name="Lind A.E."/>
            <person name="van Eijk R."/>
            <person name="Schleper C."/>
            <person name="Guy L."/>
            <person name="Ettema T.J."/>
        </authorList>
    </citation>
    <scope>NUCLEOTIDE SEQUENCE</scope>
</reference>
<feature type="non-terminal residue" evidence="1">
    <location>
        <position position="66"/>
    </location>
</feature>
<comment type="caution">
    <text evidence="1">The sequence shown here is derived from an EMBL/GenBank/DDBJ whole genome shotgun (WGS) entry which is preliminary data.</text>
</comment>
<organism evidence="1">
    <name type="scientific">marine sediment metagenome</name>
    <dbReference type="NCBI Taxonomy" id="412755"/>
    <lineage>
        <taxon>unclassified sequences</taxon>
        <taxon>metagenomes</taxon>
        <taxon>ecological metagenomes</taxon>
    </lineage>
</organism>
<name>A0A0F9CCG8_9ZZZZ</name>